<evidence type="ECO:0000256" key="3">
    <source>
        <dbReference type="ARBA" id="ARBA00023002"/>
    </source>
</evidence>
<evidence type="ECO:0000313" key="4">
    <source>
        <dbReference type="EMBL" id="TDU88481.1"/>
    </source>
</evidence>
<keyword evidence="2" id="KW-0521">NADP</keyword>
<organism evidence="4 5">
    <name type="scientific">Kribbella voronezhensis</name>
    <dbReference type="NCBI Taxonomy" id="2512212"/>
    <lineage>
        <taxon>Bacteria</taxon>
        <taxon>Bacillati</taxon>
        <taxon>Actinomycetota</taxon>
        <taxon>Actinomycetes</taxon>
        <taxon>Propionibacteriales</taxon>
        <taxon>Kribbellaceae</taxon>
        <taxon>Kribbella</taxon>
    </lineage>
</organism>
<dbReference type="PANTHER" id="PTHR43963">
    <property type="entry name" value="CARBONYL REDUCTASE 1-RELATED"/>
    <property type="match status" value="1"/>
</dbReference>
<dbReference type="RefSeq" id="WP_133978100.1">
    <property type="nucleotide sequence ID" value="NZ_SOCE01000001.1"/>
</dbReference>
<dbReference type="PRINTS" id="PR00081">
    <property type="entry name" value="GDHRDH"/>
</dbReference>
<dbReference type="AlphaFoldDB" id="A0A4R7T978"/>
<proteinExistence type="inferred from homology"/>
<reference evidence="4 5" key="1">
    <citation type="submission" date="2019-03" db="EMBL/GenBank/DDBJ databases">
        <title>Genomic Encyclopedia of Type Strains, Phase III (KMG-III): the genomes of soil and plant-associated and newly described type strains.</title>
        <authorList>
            <person name="Whitman W."/>
        </authorList>
    </citation>
    <scope>NUCLEOTIDE SEQUENCE [LARGE SCALE GENOMIC DNA]</scope>
    <source>
        <strain evidence="4 5">VKM Ac-2575</strain>
    </source>
</reference>
<dbReference type="Pfam" id="PF00106">
    <property type="entry name" value="adh_short"/>
    <property type="match status" value="1"/>
</dbReference>
<keyword evidence="5" id="KW-1185">Reference proteome</keyword>
<gene>
    <name evidence="4" type="ORF">EV138_2027</name>
</gene>
<evidence type="ECO:0000313" key="5">
    <source>
        <dbReference type="Proteomes" id="UP000295151"/>
    </source>
</evidence>
<protein>
    <submittedName>
        <fullName evidence="4">Short subunit dehydrogenase</fullName>
    </submittedName>
</protein>
<dbReference type="InterPro" id="IPR036291">
    <property type="entry name" value="NAD(P)-bd_dom_sf"/>
</dbReference>
<dbReference type="Gene3D" id="3.40.50.720">
    <property type="entry name" value="NAD(P)-binding Rossmann-like Domain"/>
    <property type="match status" value="1"/>
</dbReference>
<dbReference type="OrthoDB" id="4350243at2"/>
<sequence length="282" mass="29878">MRRIAVVTGANQGLGFALVEELAARMNPEDLVLLTSRNAERVAEAAARVHGVAQVEGRVLDVSDPTAVAELAADLQTQYGGVDIVISNAIAPLSPDRPQAEQADQFIAVANGGTHSVLRSLAPVLRPGGRLIVVASSLGTLDQLDPKLHPLFDGPSFEQIERTVEEWRQSIHAGTAAGQGWPEWVNLPSKVGQVAAVRAVAAQRRATDLAQNTLIASVCPGLVDTRASRPWFDDFSGARTPAEAAVPIVDLVLADRVDPATYGELIRDHQVLSWTGSVEASA</sequence>
<keyword evidence="3" id="KW-0560">Oxidoreductase</keyword>
<evidence type="ECO:0000256" key="2">
    <source>
        <dbReference type="ARBA" id="ARBA00022857"/>
    </source>
</evidence>
<accession>A0A4R7T978</accession>
<dbReference type="InterPro" id="IPR002347">
    <property type="entry name" value="SDR_fam"/>
</dbReference>
<dbReference type="SUPFAM" id="SSF51735">
    <property type="entry name" value="NAD(P)-binding Rossmann-fold domains"/>
    <property type="match status" value="1"/>
</dbReference>
<comment type="similarity">
    <text evidence="1">Belongs to the short-chain dehydrogenases/reductases (SDR) family.</text>
</comment>
<dbReference type="PANTHER" id="PTHR43963:SF6">
    <property type="entry name" value="CHAIN DEHYDROGENASE FAMILY PROTEIN, PUTATIVE (AFU_ORTHOLOGUE AFUA_3G15350)-RELATED"/>
    <property type="match status" value="1"/>
</dbReference>
<dbReference type="Proteomes" id="UP000295151">
    <property type="component" value="Unassembled WGS sequence"/>
</dbReference>
<comment type="caution">
    <text evidence="4">The sequence shown here is derived from an EMBL/GenBank/DDBJ whole genome shotgun (WGS) entry which is preliminary data.</text>
</comment>
<evidence type="ECO:0000256" key="1">
    <source>
        <dbReference type="ARBA" id="ARBA00006484"/>
    </source>
</evidence>
<dbReference type="EMBL" id="SOCE01000001">
    <property type="protein sequence ID" value="TDU88481.1"/>
    <property type="molecule type" value="Genomic_DNA"/>
</dbReference>
<dbReference type="GO" id="GO:0016491">
    <property type="term" value="F:oxidoreductase activity"/>
    <property type="evidence" value="ECO:0007669"/>
    <property type="project" value="UniProtKB-KW"/>
</dbReference>
<name>A0A4R7T978_9ACTN</name>